<keyword evidence="3" id="KW-1185">Reference proteome</keyword>
<dbReference type="OrthoDB" id="236823at2157"/>
<comment type="caution">
    <text evidence="2">The sequence shown here is derived from an EMBL/GenBank/DDBJ whole genome shotgun (WGS) entry which is preliminary data.</text>
</comment>
<organism evidence="2 3">
    <name type="scientific">Halosimplex carlsbadense 2-9-1</name>
    <dbReference type="NCBI Taxonomy" id="797114"/>
    <lineage>
        <taxon>Archaea</taxon>
        <taxon>Methanobacteriati</taxon>
        <taxon>Methanobacteriota</taxon>
        <taxon>Stenosarchaea group</taxon>
        <taxon>Halobacteria</taxon>
        <taxon>Halobacteriales</taxon>
        <taxon>Haloarculaceae</taxon>
        <taxon>Halosimplex</taxon>
    </lineage>
</organism>
<proteinExistence type="predicted"/>
<accession>M0D6M0</accession>
<dbReference type="Pfam" id="PF26404">
    <property type="entry name" value="DUF8102"/>
    <property type="match status" value="1"/>
</dbReference>
<evidence type="ECO:0000313" key="3">
    <source>
        <dbReference type="Proteomes" id="UP000011626"/>
    </source>
</evidence>
<dbReference type="Proteomes" id="UP000011626">
    <property type="component" value="Unassembled WGS sequence"/>
</dbReference>
<evidence type="ECO:0000313" key="2">
    <source>
        <dbReference type="EMBL" id="ELZ30342.1"/>
    </source>
</evidence>
<dbReference type="EMBL" id="AOIU01000004">
    <property type="protein sequence ID" value="ELZ30342.1"/>
    <property type="molecule type" value="Genomic_DNA"/>
</dbReference>
<evidence type="ECO:0000259" key="1">
    <source>
        <dbReference type="Pfam" id="PF26404"/>
    </source>
</evidence>
<gene>
    <name evidence="2" type="ORF">C475_01367</name>
</gene>
<dbReference type="InterPro" id="IPR058415">
    <property type="entry name" value="DUF8102"/>
</dbReference>
<feature type="domain" description="Domain of unknown function" evidence="1">
    <location>
        <begin position="10"/>
        <end position="167"/>
    </location>
</feature>
<dbReference type="eggNOG" id="arCOG10137">
    <property type="taxonomic scope" value="Archaea"/>
</dbReference>
<dbReference type="RefSeq" id="WP_006881927.1">
    <property type="nucleotide sequence ID" value="NZ_AOIU01000004.1"/>
</dbReference>
<protein>
    <recommendedName>
        <fullName evidence="1">Domain of unknown function domain-containing protein</fullName>
    </recommendedName>
</protein>
<dbReference type="AlphaFoldDB" id="M0D6M0"/>
<name>M0D6M0_9EURY</name>
<reference evidence="2 3" key="1">
    <citation type="journal article" date="2014" name="PLoS Genet.">
        <title>Phylogenetically driven sequencing of extremely halophilic archaea reveals strategies for static and dynamic osmo-response.</title>
        <authorList>
            <person name="Becker E.A."/>
            <person name="Seitzer P.M."/>
            <person name="Tritt A."/>
            <person name="Larsen D."/>
            <person name="Krusor M."/>
            <person name="Yao A.I."/>
            <person name="Wu D."/>
            <person name="Madern D."/>
            <person name="Eisen J.A."/>
            <person name="Darling A.E."/>
            <person name="Facciotti M.T."/>
        </authorList>
    </citation>
    <scope>NUCLEOTIDE SEQUENCE [LARGE SCALE GENOMIC DNA]</scope>
    <source>
        <strain evidence="2 3">2-9-1</strain>
    </source>
</reference>
<sequence>MSDGERPRGILSPADRAYLRGETTFDSDQSERNARARIRERMLAGLRDFDLLADALSERDRELVFGKHVGDDPEAVRSLIAALAVCYRGADEAALDFGTLLEEGVSRAEADRNVAAAVDFEVRREPLDADRLTRKLRRTGSLTLSELSYLRETEDVSLDRLLDRYATDVETDEGDDWVQAKMTSF</sequence>